<organism evidence="1 2">
    <name type="scientific">Dipteronia dyeriana</name>
    <dbReference type="NCBI Taxonomy" id="168575"/>
    <lineage>
        <taxon>Eukaryota</taxon>
        <taxon>Viridiplantae</taxon>
        <taxon>Streptophyta</taxon>
        <taxon>Embryophyta</taxon>
        <taxon>Tracheophyta</taxon>
        <taxon>Spermatophyta</taxon>
        <taxon>Magnoliopsida</taxon>
        <taxon>eudicotyledons</taxon>
        <taxon>Gunneridae</taxon>
        <taxon>Pentapetalae</taxon>
        <taxon>rosids</taxon>
        <taxon>malvids</taxon>
        <taxon>Sapindales</taxon>
        <taxon>Sapindaceae</taxon>
        <taxon>Hippocastanoideae</taxon>
        <taxon>Acereae</taxon>
        <taxon>Dipteronia</taxon>
    </lineage>
</organism>
<evidence type="ECO:0000313" key="2">
    <source>
        <dbReference type="Proteomes" id="UP001280121"/>
    </source>
</evidence>
<sequence length="243" mass="27378">MKPFQLYMSKWGTYEVEIHGVQVNVIVTNNEAVVDIEIAELRSSMKIPIVGLDVMFRNDLNNNFDSGCVVLCVDNCCSIILAHQMSSLPSSLRDFLEDEAISFVCKETTVPSYIRELYGIDLDSKYTLLKSFIRRVTEAGYMVARVLKNPRLRSYHLPELAVQVRLSISCTDLLPDKKEGSMFTEEQIKCAINQPFTCYIIADKLLSLLDSFSSPASSSCNWVSNFAITQFSIMCSCGSRFVI</sequence>
<accession>A0AAD9WS19</accession>
<gene>
    <name evidence="1" type="ORF">Ddye_028085</name>
</gene>
<dbReference type="Proteomes" id="UP001280121">
    <property type="component" value="Unassembled WGS sequence"/>
</dbReference>
<dbReference type="GO" id="GO:0003676">
    <property type="term" value="F:nucleic acid binding"/>
    <property type="evidence" value="ECO:0007669"/>
    <property type="project" value="InterPro"/>
</dbReference>
<protein>
    <submittedName>
        <fullName evidence="1">Uncharacterized protein</fullName>
    </submittedName>
</protein>
<dbReference type="EMBL" id="JANJYI010000008">
    <property type="protein sequence ID" value="KAK2640290.1"/>
    <property type="molecule type" value="Genomic_DNA"/>
</dbReference>
<dbReference type="InterPro" id="IPR036397">
    <property type="entry name" value="RNaseH_sf"/>
</dbReference>
<evidence type="ECO:0000313" key="1">
    <source>
        <dbReference type="EMBL" id="KAK2640290.1"/>
    </source>
</evidence>
<comment type="caution">
    <text evidence="1">The sequence shown here is derived from an EMBL/GenBank/DDBJ whole genome shotgun (WGS) entry which is preliminary data.</text>
</comment>
<keyword evidence="2" id="KW-1185">Reference proteome</keyword>
<proteinExistence type="predicted"/>
<reference evidence="1" key="1">
    <citation type="journal article" date="2023" name="Plant J.">
        <title>Genome sequences and population genomics provide insights into the demographic history, inbreeding, and mutation load of two 'living fossil' tree species of Dipteronia.</title>
        <authorList>
            <person name="Feng Y."/>
            <person name="Comes H.P."/>
            <person name="Chen J."/>
            <person name="Zhu S."/>
            <person name="Lu R."/>
            <person name="Zhang X."/>
            <person name="Li P."/>
            <person name="Qiu J."/>
            <person name="Olsen K.M."/>
            <person name="Qiu Y."/>
        </authorList>
    </citation>
    <scope>NUCLEOTIDE SEQUENCE</scope>
    <source>
        <strain evidence="1">KIB01</strain>
    </source>
</reference>
<dbReference type="AlphaFoldDB" id="A0AAD9WS19"/>
<name>A0AAD9WS19_9ROSI</name>
<dbReference type="Gene3D" id="3.30.420.10">
    <property type="entry name" value="Ribonuclease H-like superfamily/Ribonuclease H"/>
    <property type="match status" value="1"/>
</dbReference>